<keyword evidence="3" id="KW-1003">Cell membrane</keyword>
<dbReference type="GO" id="GO:0005886">
    <property type="term" value="C:plasma membrane"/>
    <property type="evidence" value="ECO:0007669"/>
    <property type="project" value="UniProtKB-SubCell"/>
</dbReference>
<keyword evidence="5 7" id="KW-1133">Transmembrane helix</keyword>
<feature type="domain" description="ABC transmembrane type-1" evidence="8">
    <location>
        <begin position="94"/>
        <end position="309"/>
    </location>
</feature>
<dbReference type="Proteomes" id="UP000247459">
    <property type="component" value="Unassembled WGS sequence"/>
</dbReference>
<evidence type="ECO:0000256" key="3">
    <source>
        <dbReference type="ARBA" id="ARBA00022475"/>
    </source>
</evidence>
<evidence type="ECO:0000256" key="5">
    <source>
        <dbReference type="ARBA" id="ARBA00022989"/>
    </source>
</evidence>
<evidence type="ECO:0000313" key="9">
    <source>
        <dbReference type="EMBL" id="PYY30310.1"/>
    </source>
</evidence>
<evidence type="ECO:0000259" key="8">
    <source>
        <dbReference type="PROSITE" id="PS50928"/>
    </source>
</evidence>
<dbReference type="PANTHER" id="PTHR43227">
    <property type="entry name" value="BLL4140 PROTEIN"/>
    <property type="match status" value="1"/>
</dbReference>
<dbReference type="InterPro" id="IPR000515">
    <property type="entry name" value="MetI-like"/>
</dbReference>
<evidence type="ECO:0000256" key="6">
    <source>
        <dbReference type="ARBA" id="ARBA00023136"/>
    </source>
</evidence>
<dbReference type="InterPro" id="IPR035906">
    <property type="entry name" value="MetI-like_sf"/>
</dbReference>
<comment type="subcellular location">
    <subcellularLocation>
        <location evidence="1 7">Cell membrane</location>
        <topology evidence="1 7">Multi-pass membrane protein</topology>
    </subcellularLocation>
</comment>
<dbReference type="GO" id="GO:0055085">
    <property type="term" value="P:transmembrane transport"/>
    <property type="evidence" value="ECO:0007669"/>
    <property type="project" value="InterPro"/>
</dbReference>
<comment type="similarity">
    <text evidence="7">Belongs to the binding-protein-dependent transport system permease family.</text>
</comment>
<organism evidence="9 10">
    <name type="scientific">Paenibacillus illinoisensis</name>
    <dbReference type="NCBI Taxonomy" id="59845"/>
    <lineage>
        <taxon>Bacteria</taxon>
        <taxon>Bacillati</taxon>
        <taxon>Bacillota</taxon>
        <taxon>Bacilli</taxon>
        <taxon>Bacillales</taxon>
        <taxon>Paenibacillaceae</taxon>
        <taxon>Paenibacillus</taxon>
    </lineage>
</organism>
<protein>
    <submittedName>
        <fullName evidence="9">Binding-protein-dependent transport systems inner membrane component</fullName>
    </submittedName>
</protein>
<keyword evidence="2 7" id="KW-0813">Transport</keyword>
<dbReference type="Pfam" id="PF00528">
    <property type="entry name" value="BPD_transp_1"/>
    <property type="match status" value="1"/>
</dbReference>
<reference evidence="9 10" key="1">
    <citation type="submission" date="2018-01" db="EMBL/GenBank/DDBJ databases">
        <title>Genome sequence of the PGP bacterium Paenibacillus illinoisensis E3.</title>
        <authorList>
            <person name="Rolli E."/>
            <person name="Marasco R."/>
            <person name="Bessem C."/>
            <person name="Michoud G."/>
            <person name="Gaiarsa S."/>
            <person name="Borin S."/>
            <person name="Daffonchio D."/>
        </authorList>
    </citation>
    <scope>NUCLEOTIDE SEQUENCE [LARGE SCALE GENOMIC DNA]</scope>
    <source>
        <strain evidence="9 10">E3</strain>
    </source>
</reference>
<proteinExistence type="inferred from homology"/>
<feature type="transmembrane region" description="Helical" evidence="7">
    <location>
        <begin position="185"/>
        <end position="209"/>
    </location>
</feature>
<dbReference type="CDD" id="cd06261">
    <property type="entry name" value="TM_PBP2"/>
    <property type="match status" value="1"/>
</dbReference>
<dbReference type="PROSITE" id="PS50928">
    <property type="entry name" value="ABC_TM1"/>
    <property type="match status" value="1"/>
</dbReference>
<feature type="transmembrane region" description="Helical" evidence="7">
    <location>
        <begin position="140"/>
        <end position="165"/>
    </location>
</feature>
<feature type="transmembrane region" description="Helical" evidence="7">
    <location>
        <begin position="33"/>
        <end position="52"/>
    </location>
</feature>
<evidence type="ECO:0000256" key="4">
    <source>
        <dbReference type="ARBA" id="ARBA00022692"/>
    </source>
</evidence>
<evidence type="ECO:0000256" key="2">
    <source>
        <dbReference type="ARBA" id="ARBA00022448"/>
    </source>
</evidence>
<evidence type="ECO:0000256" key="1">
    <source>
        <dbReference type="ARBA" id="ARBA00004651"/>
    </source>
</evidence>
<gene>
    <name evidence="9" type="ORF">PIL02S_01305</name>
</gene>
<dbReference type="EMBL" id="PRLG01000009">
    <property type="protein sequence ID" value="PYY30310.1"/>
    <property type="molecule type" value="Genomic_DNA"/>
</dbReference>
<feature type="transmembrane region" description="Helical" evidence="7">
    <location>
        <begin position="288"/>
        <end position="309"/>
    </location>
</feature>
<sequence length="322" mass="36415">MKQTTSVNEQARGSRVSGSRAKKHRFHSFRRNWDLYLLFSPVIIYFVVFHYVPMYGVQIAFKDFIANKGITGSPWVGFKHFERFFDSFYFWRIMRNTLGIGLYELIVGFPIPILLALMIHEIRSGKFRRFVQTVTYMPHFLSTVVMVGMIMMFLSPVSGLINLAITSLGGETISFMTEPDWFKSIFVWSGVWQTMGWSSIIYLAALAGVDPQLHDAAKVDGATRLERIWHVNIPGIAPTMVVLLILNVGSIMGVGFEKVFLMQNALNMEASDVIATNVYRSGILGAQYSYSAAVGLFNSVINFILLMTVNRIARKVSSSSLW</sequence>
<feature type="transmembrane region" description="Helical" evidence="7">
    <location>
        <begin position="229"/>
        <end position="256"/>
    </location>
</feature>
<dbReference type="Gene3D" id="1.10.3720.10">
    <property type="entry name" value="MetI-like"/>
    <property type="match status" value="1"/>
</dbReference>
<keyword evidence="4 7" id="KW-0812">Transmembrane</keyword>
<dbReference type="InterPro" id="IPR050809">
    <property type="entry name" value="UgpAE/MalFG_permease"/>
</dbReference>
<dbReference type="PANTHER" id="PTHR43227:SF11">
    <property type="entry name" value="BLL4140 PROTEIN"/>
    <property type="match status" value="1"/>
</dbReference>
<dbReference type="SUPFAM" id="SSF161098">
    <property type="entry name" value="MetI-like"/>
    <property type="match status" value="1"/>
</dbReference>
<keyword evidence="6 7" id="KW-0472">Membrane</keyword>
<evidence type="ECO:0000313" key="10">
    <source>
        <dbReference type="Proteomes" id="UP000247459"/>
    </source>
</evidence>
<accession>A0A2W0CC54</accession>
<comment type="caution">
    <text evidence="9">The sequence shown here is derived from an EMBL/GenBank/DDBJ whole genome shotgun (WGS) entry which is preliminary data.</text>
</comment>
<dbReference type="AlphaFoldDB" id="A0A2W0CC54"/>
<name>A0A2W0CC54_9BACL</name>
<evidence type="ECO:0000256" key="7">
    <source>
        <dbReference type="RuleBase" id="RU363032"/>
    </source>
</evidence>
<feature type="transmembrane region" description="Helical" evidence="7">
    <location>
        <begin position="100"/>
        <end position="119"/>
    </location>
</feature>